<organism evidence="2 3">
    <name type="scientific">Alkalicoccobacillus murimartini</name>
    <dbReference type="NCBI Taxonomy" id="171685"/>
    <lineage>
        <taxon>Bacteria</taxon>
        <taxon>Bacillati</taxon>
        <taxon>Bacillota</taxon>
        <taxon>Bacilli</taxon>
        <taxon>Bacillales</taxon>
        <taxon>Bacillaceae</taxon>
        <taxon>Alkalicoccobacillus</taxon>
    </lineage>
</organism>
<protein>
    <recommendedName>
        <fullName evidence="4">DoxX-like family protein</fullName>
    </recommendedName>
</protein>
<proteinExistence type="predicted"/>
<feature type="transmembrane region" description="Helical" evidence="1">
    <location>
        <begin position="216"/>
        <end position="234"/>
    </location>
</feature>
<sequence>MKQKSIYIELPIYAPLEDVWRATQDPKLHQAWDLRFSSITYLPRIEGHPQSFLYKTNIGFGLSIAGWGESIGSFHSEDGSKTSSLRFGTDQKRSLIREGRGYWKYDQQGEGTVFLTQYDYDVRYGSVGRAIDRVFFRPMIGWATALSFDVLKRSLEKGEAPKSQYFRFFSSALMSLFFCFVWFYHGLIPKLIFQHPEEVFMIKRALGLNEELARNVVQLIGVGELCIAAIWLFYRKRRHLYLIQLIMFPLLTLSSIVLIPELISAPFNPITFNGALFILSIIGYYCSKDLPTARSCKRQRS</sequence>
<gene>
    <name evidence="2" type="ORF">J2S05_002392</name>
</gene>
<keyword evidence="3" id="KW-1185">Reference proteome</keyword>
<feature type="transmembrane region" description="Helical" evidence="1">
    <location>
        <begin position="241"/>
        <end position="263"/>
    </location>
</feature>
<dbReference type="InterPro" id="IPR023393">
    <property type="entry name" value="START-like_dom_sf"/>
</dbReference>
<dbReference type="Pfam" id="PF13781">
    <property type="entry name" value="DoxX_3"/>
    <property type="match status" value="1"/>
</dbReference>
<feature type="transmembrane region" description="Helical" evidence="1">
    <location>
        <begin position="165"/>
        <end position="184"/>
    </location>
</feature>
<evidence type="ECO:0000256" key="1">
    <source>
        <dbReference type="SAM" id="Phobius"/>
    </source>
</evidence>
<dbReference type="Proteomes" id="UP001225034">
    <property type="component" value="Unassembled WGS sequence"/>
</dbReference>
<dbReference type="EMBL" id="JAUSUA010000003">
    <property type="protein sequence ID" value="MDQ0207591.1"/>
    <property type="molecule type" value="Genomic_DNA"/>
</dbReference>
<name>A0ABT9YIA4_9BACI</name>
<dbReference type="SUPFAM" id="SSF55961">
    <property type="entry name" value="Bet v1-like"/>
    <property type="match status" value="1"/>
</dbReference>
<evidence type="ECO:0000313" key="3">
    <source>
        <dbReference type="Proteomes" id="UP001225034"/>
    </source>
</evidence>
<comment type="caution">
    <text evidence="2">The sequence shown here is derived from an EMBL/GenBank/DDBJ whole genome shotgun (WGS) entry which is preliminary data.</text>
</comment>
<dbReference type="InterPro" id="IPR025695">
    <property type="entry name" value="DoxX-like"/>
</dbReference>
<reference evidence="2 3" key="1">
    <citation type="submission" date="2023-07" db="EMBL/GenBank/DDBJ databases">
        <title>Genomic Encyclopedia of Type Strains, Phase IV (KMG-IV): sequencing the most valuable type-strain genomes for metagenomic binning, comparative biology and taxonomic classification.</title>
        <authorList>
            <person name="Goeker M."/>
        </authorList>
    </citation>
    <scope>NUCLEOTIDE SEQUENCE [LARGE SCALE GENOMIC DNA]</scope>
    <source>
        <strain evidence="2 3">DSM 19154</strain>
    </source>
</reference>
<feature type="transmembrane region" description="Helical" evidence="1">
    <location>
        <begin position="269"/>
        <end position="287"/>
    </location>
</feature>
<keyword evidence="1" id="KW-0472">Membrane</keyword>
<evidence type="ECO:0000313" key="2">
    <source>
        <dbReference type="EMBL" id="MDQ0207591.1"/>
    </source>
</evidence>
<dbReference type="Gene3D" id="3.30.530.20">
    <property type="match status" value="1"/>
</dbReference>
<keyword evidence="1" id="KW-1133">Transmembrane helix</keyword>
<keyword evidence="1" id="KW-0812">Transmembrane</keyword>
<accession>A0ABT9YIA4</accession>
<evidence type="ECO:0008006" key="4">
    <source>
        <dbReference type="Google" id="ProtNLM"/>
    </source>
</evidence>
<dbReference type="RefSeq" id="WP_306983011.1">
    <property type="nucleotide sequence ID" value="NZ_JAUSUA010000003.1"/>
</dbReference>